<protein>
    <submittedName>
        <fullName evidence="2">Transglutaminase-like putative cysteine protease</fullName>
    </submittedName>
</protein>
<sequence length="258" mass="28746">MKLAISTELDYDVPEDADLLLQLEAAIIPEQRVISAHIDLPPVQHFARIPGHDTIGDRLWVRMQGHLRVRYNAVVEINRLTADIASLRAVPPHRLPGETIEYILPSRYCDSDEFQPIVAELFGHLDGGARIAAMQDWIYRHITYEAGSSTSSTEAMDTYNGRRGVCRDFAHLMITMARASAIPARFCSVYGLGVEPQDFHAVAEVFLDNTWYMVDATGMSSPDMMAKIGVGRDAADVSFLTSFGDVQYRNQSVKVFPA</sequence>
<dbReference type="Pfam" id="PF01841">
    <property type="entry name" value="Transglut_core"/>
    <property type="match status" value="1"/>
</dbReference>
<keyword evidence="2" id="KW-0645">Protease</keyword>
<dbReference type="PANTHER" id="PTHR33490">
    <property type="entry name" value="BLR5614 PROTEIN-RELATED"/>
    <property type="match status" value="1"/>
</dbReference>
<dbReference type="AlphaFoldDB" id="A0A7W6FZE2"/>
<dbReference type="InterPro" id="IPR002931">
    <property type="entry name" value="Transglutaminase-like"/>
</dbReference>
<dbReference type="Gene3D" id="3.10.620.30">
    <property type="match status" value="1"/>
</dbReference>
<dbReference type="EMBL" id="JACIDY010000009">
    <property type="protein sequence ID" value="MBB3941429.1"/>
    <property type="molecule type" value="Genomic_DNA"/>
</dbReference>
<accession>A0A7W6FZE2</accession>
<keyword evidence="2" id="KW-0378">Hydrolase</keyword>
<keyword evidence="3" id="KW-1185">Reference proteome</keyword>
<evidence type="ECO:0000259" key="1">
    <source>
        <dbReference type="SMART" id="SM00460"/>
    </source>
</evidence>
<gene>
    <name evidence="2" type="ORF">GGR39_003106</name>
</gene>
<dbReference type="InterPro" id="IPR038765">
    <property type="entry name" value="Papain-like_cys_pep_sf"/>
</dbReference>
<reference evidence="2 3" key="1">
    <citation type="submission" date="2020-08" db="EMBL/GenBank/DDBJ databases">
        <title>Genomic Encyclopedia of Type Strains, Phase IV (KMG-IV): sequencing the most valuable type-strain genomes for metagenomic binning, comparative biology and taxonomic classification.</title>
        <authorList>
            <person name="Goeker M."/>
        </authorList>
    </citation>
    <scope>NUCLEOTIDE SEQUENCE [LARGE SCALE GENOMIC DNA]</scope>
    <source>
        <strain evidence="2 3">DSM 27568</strain>
    </source>
</reference>
<dbReference type="SMART" id="SM00460">
    <property type="entry name" value="TGc"/>
    <property type="match status" value="1"/>
</dbReference>
<name>A0A7W6FZE2_9SPHN</name>
<dbReference type="GO" id="GO:0006508">
    <property type="term" value="P:proteolysis"/>
    <property type="evidence" value="ECO:0007669"/>
    <property type="project" value="UniProtKB-KW"/>
</dbReference>
<dbReference type="RefSeq" id="WP_183618270.1">
    <property type="nucleotide sequence ID" value="NZ_JACIDY010000009.1"/>
</dbReference>
<dbReference type="Proteomes" id="UP000561459">
    <property type="component" value="Unassembled WGS sequence"/>
</dbReference>
<comment type="caution">
    <text evidence="2">The sequence shown here is derived from an EMBL/GenBank/DDBJ whole genome shotgun (WGS) entry which is preliminary data.</text>
</comment>
<dbReference type="PANTHER" id="PTHR33490:SF12">
    <property type="entry name" value="BLL5557 PROTEIN"/>
    <property type="match status" value="1"/>
</dbReference>
<proteinExistence type="predicted"/>
<feature type="domain" description="Transglutaminase-like" evidence="1">
    <location>
        <begin position="158"/>
        <end position="218"/>
    </location>
</feature>
<dbReference type="SUPFAM" id="SSF54001">
    <property type="entry name" value="Cysteine proteinases"/>
    <property type="match status" value="1"/>
</dbReference>
<organism evidence="2 3">
    <name type="scientific">Novosphingobium fluoreni</name>
    <dbReference type="NCBI Taxonomy" id="1391222"/>
    <lineage>
        <taxon>Bacteria</taxon>
        <taxon>Pseudomonadati</taxon>
        <taxon>Pseudomonadota</taxon>
        <taxon>Alphaproteobacteria</taxon>
        <taxon>Sphingomonadales</taxon>
        <taxon>Sphingomonadaceae</taxon>
        <taxon>Novosphingobium</taxon>
    </lineage>
</organism>
<dbReference type="GO" id="GO:0008233">
    <property type="term" value="F:peptidase activity"/>
    <property type="evidence" value="ECO:0007669"/>
    <property type="project" value="UniProtKB-KW"/>
</dbReference>
<evidence type="ECO:0000313" key="3">
    <source>
        <dbReference type="Proteomes" id="UP000561459"/>
    </source>
</evidence>
<dbReference type="Gene3D" id="2.60.40.2250">
    <property type="match status" value="1"/>
</dbReference>
<evidence type="ECO:0000313" key="2">
    <source>
        <dbReference type="EMBL" id="MBB3941429.1"/>
    </source>
</evidence>